<sequence>MTSRKGSGTVDTRNKGQAELVFLIRQSNTIRCHPIRACNSPPQLSTRSRIISPSSNTSHILHTIRLVRATLYSLRLSTSTTHRPPPPKQLHYYPPPQMPHYSPSHQHLQQDVAQTPPPAQPQAQRPQRPSKQVRPLTCGTGRHLQQHPR</sequence>
<evidence type="ECO:0000313" key="2">
    <source>
        <dbReference type="EMBL" id="MED6162197.1"/>
    </source>
</evidence>
<accession>A0ABU6ULM2</accession>
<dbReference type="EMBL" id="JASCZI010121554">
    <property type="protein sequence ID" value="MED6162197.1"/>
    <property type="molecule type" value="Genomic_DNA"/>
</dbReference>
<proteinExistence type="predicted"/>
<evidence type="ECO:0000313" key="3">
    <source>
        <dbReference type="Proteomes" id="UP001341840"/>
    </source>
</evidence>
<evidence type="ECO:0000256" key="1">
    <source>
        <dbReference type="SAM" id="MobiDB-lite"/>
    </source>
</evidence>
<comment type="caution">
    <text evidence="2">The sequence shown here is derived from an EMBL/GenBank/DDBJ whole genome shotgun (WGS) entry which is preliminary data.</text>
</comment>
<feature type="region of interest" description="Disordered" evidence="1">
    <location>
        <begin position="77"/>
        <end position="149"/>
    </location>
</feature>
<feature type="compositionally biased region" description="Pro residues" evidence="1">
    <location>
        <begin position="83"/>
        <end position="98"/>
    </location>
</feature>
<dbReference type="Proteomes" id="UP001341840">
    <property type="component" value="Unassembled WGS sequence"/>
</dbReference>
<name>A0ABU6ULM2_9FABA</name>
<gene>
    <name evidence="2" type="ORF">PIB30_068158</name>
</gene>
<protein>
    <submittedName>
        <fullName evidence="2">Uncharacterized protein</fullName>
    </submittedName>
</protein>
<reference evidence="2 3" key="1">
    <citation type="journal article" date="2023" name="Plants (Basel)">
        <title>Bridging the Gap: Combining Genomics and Transcriptomics Approaches to Understand Stylosanthes scabra, an Orphan Legume from the Brazilian Caatinga.</title>
        <authorList>
            <person name="Ferreira-Neto J.R.C."/>
            <person name="da Silva M.D."/>
            <person name="Binneck E."/>
            <person name="de Melo N.F."/>
            <person name="da Silva R.H."/>
            <person name="de Melo A.L.T.M."/>
            <person name="Pandolfi V."/>
            <person name="Bustamante F.O."/>
            <person name="Brasileiro-Vidal A.C."/>
            <person name="Benko-Iseppon A.M."/>
        </authorList>
    </citation>
    <scope>NUCLEOTIDE SEQUENCE [LARGE SCALE GENOMIC DNA]</scope>
    <source>
        <tissue evidence="2">Leaves</tissue>
    </source>
</reference>
<organism evidence="2 3">
    <name type="scientific">Stylosanthes scabra</name>
    <dbReference type="NCBI Taxonomy" id="79078"/>
    <lineage>
        <taxon>Eukaryota</taxon>
        <taxon>Viridiplantae</taxon>
        <taxon>Streptophyta</taxon>
        <taxon>Embryophyta</taxon>
        <taxon>Tracheophyta</taxon>
        <taxon>Spermatophyta</taxon>
        <taxon>Magnoliopsida</taxon>
        <taxon>eudicotyledons</taxon>
        <taxon>Gunneridae</taxon>
        <taxon>Pentapetalae</taxon>
        <taxon>rosids</taxon>
        <taxon>fabids</taxon>
        <taxon>Fabales</taxon>
        <taxon>Fabaceae</taxon>
        <taxon>Papilionoideae</taxon>
        <taxon>50 kb inversion clade</taxon>
        <taxon>dalbergioids sensu lato</taxon>
        <taxon>Dalbergieae</taxon>
        <taxon>Pterocarpus clade</taxon>
        <taxon>Stylosanthes</taxon>
    </lineage>
</organism>
<keyword evidence="3" id="KW-1185">Reference proteome</keyword>
<feature type="non-terminal residue" evidence="2">
    <location>
        <position position="149"/>
    </location>
</feature>